<feature type="domain" description="Ribosomal RNA small subunit methyltransferase E methyltransferase" evidence="13">
    <location>
        <begin position="74"/>
        <end position="238"/>
    </location>
</feature>
<dbReference type="NCBIfam" id="NF008692">
    <property type="entry name" value="PRK11713.1-5"/>
    <property type="match status" value="1"/>
</dbReference>
<evidence type="ECO:0000256" key="12">
    <source>
        <dbReference type="PIRNR" id="PIRNR015601"/>
    </source>
</evidence>
<dbReference type="AlphaFoldDB" id="A0A370KDP6"/>
<evidence type="ECO:0000256" key="4">
    <source>
        <dbReference type="ARBA" id="ARBA00013673"/>
    </source>
</evidence>
<dbReference type="InterPro" id="IPR046887">
    <property type="entry name" value="RsmE_PUA-like"/>
</dbReference>
<keyword evidence="8 12" id="KW-0808">Transferase</keyword>
<evidence type="ECO:0000259" key="13">
    <source>
        <dbReference type="Pfam" id="PF04452"/>
    </source>
</evidence>
<evidence type="ECO:0000256" key="10">
    <source>
        <dbReference type="ARBA" id="ARBA00025699"/>
    </source>
</evidence>
<dbReference type="NCBIfam" id="TIGR00046">
    <property type="entry name" value="RsmE family RNA methyltransferase"/>
    <property type="match status" value="1"/>
</dbReference>
<dbReference type="SUPFAM" id="SSF75217">
    <property type="entry name" value="alpha/beta knot"/>
    <property type="match status" value="1"/>
</dbReference>
<dbReference type="SUPFAM" id="SSF88697">
    <property type="entry name" value="PUA domain-like"/>
    <property type="match status" value="1"/>
</dbReference>
<dbReference type="InterPro" id="IPR046886">
    <property type="entry name" value="RsmE_MTase_dom"/>
</dbReference>
<evidence type="ECO:0000256" key="1">
    <source>
        <dbReference type="ARBA" id="ARBA00004496"/>
    </source>
</evidence>
<sequence>MRTIRIHVDQPLAVGLELALPSQAGEHVARVLRLVAGDPITLFNGDGRDYSALIQAVGKREVTVQIQASQALDNESPLPLTLAQGVARGEKMDLIVQKATELGVARIVPLLTERSEVKLDPARAEKRLAHWRAVAASACEQSGRACVPEIVAAVPLEAWLRGLADDGALRLALLPEGTQRANALRFTPAGGLLVVGPEGGLGVRDVAALTEAGFAGLTLGPRILRTETAGLAALAALQALHGDV</sequence>
<dbReference type="OrthoDB" id="9815641at2"/>
<dbReference type="GO" id="GO:0005737">
    <property type="term" value="C:cytoplasm"/>
    <property type="evidence" value="ECO:0007669"/>
    <property type="project" value="UniProtKB-SubCell"/>
</dbReference>
<evidence type="ECO:0000256" key="11">
    <source>
        <dbReference type="ARBA" id="ARBA00047944"/>
    </source>
</evidence>
<dbReference type="PIRSF" id="PIRSF015601">
    <property type="entry name" value="MTase_slr0722"/>
    <property type="match status" value="1"/>
</dbReference>
<dbReference type="CDD" id="cd18084">
    <property type="entry name" value="RsmE-like"/>
    <property type="match status" value="1"/>
</dbReference>
<reference evidence="15 16" key="1">
    <citation type="submission" date="2018-07" db="EMBL/GenBank/DDBJ databases">
        <title>Dyella solisilvae sp. nov., isolated from the pine and broad-leaved mixed forest soil.</title>
        <authorList>
            <person name="Gao Z."/>
            <person name="Qiu L."/>
        </authorList>
    </citation>
    <scope>NUCLEOTIDE SEQUENCE [LARGE SCALE GENOMIC DNA]</scope>
    <source>
        <strain evidence="15 16">DHG54</strain>
    </source>
</reference>
<comment type="function">
    <text evidence="10 12">Specifically methylates the N3 position of the uracil ring of uridine 1498 (m3U1498) in 16S rRNA. Acts on the fully assembled 30S ribosomal subunit.</text>
</comment>
<accession>A0A370KDP6</accession>
<dbReference type="Proteomes" id="UP000254711">
    <property type="component" value="Unassembled WGS sequence"/>
</dbReference>
<comment type="subcellular location">
    <subcellularLocation>
        <location evidence="1 12">Cytoplasm</location>
    </subcellularLocation>
</comment>
<protein>
    <recommendedName>
        <fullName evidence="4 12">Ribosomal RNA small subunit methyltransferase E</fullName>
        <ecNumber evidence="3 12">2.1.1.193</ecNumber>
    </recommendedName>
</protein>
<evidence type="ECO:0000256" key="6">
    <source>
        <dbReference type="ARBA" id="ARBA00022552"/>
    </source>
</evidence>
<dbReference type="PANTHER" id="PTHR30027:SF3">
    <property type="entry name" value="16S RRNA (URACIL(1498)-N(3))-METHYLTRANSFERASE"/>
    <property type="match status" value="1"/>
</dbReference>
<gene>
    <name evidence="15" type="ORF">DVT68_05245</name>
</gene>
<evidence type="ECO:0000256" key="2">
    <source>
        <dbReference type="ARBA" id="ARBA00005528"/>
    </source>
</evidence>
<dbReference type="InterPro" id="IPR029028">
    <property type="entry name" value="Alpha/beta_knot_MTases"/>
</dbReference>
<proteinExistence type="inferred from homology"/>
<keyword evidence="7 12" id="KW-0489">Methyltransferase</keyword>
<evidence type="ECO:0000256" key="8">
    <source>
        <dbReference type="ARBA" id="ARBA00022679"/>
    </source>
</evidence>
<name>A0A370KDP6_9GAMM</name>
<organism evidence="15 16">
    <name type="scientific">Dyella solisilvae</name>
    <dbReference type="NCBI Taxonomy" id="1920168"/>
    <lineage>
        <taxon>Bacteria</taxon>
        <taxon>Pseudomonadati</taxon>
        <taxon>Pseudomonadota</taxon>
        <taxon>Gammaproteobacteria</taxon>
        <taxon>Lysobacterales</taxon>
        <taxon>Rhodanobacteraceae</taxon>
        <taxon>Dyella</taxon>
    </lineage>
</organism>
<dbReference type="InterPro" id="IPR029026">
    <property type="entry name" value="tRNA_m1G_MTases_N"/>
</dbReference>
<evidence type="ECO:0000313" key="16">
    <source>
        <dbReference type="Proteomes" id="UP000254711"/>
    </source>
</evidence>
<comment type="similarity">
    <text evidence="2 12">Belongs to the RNA methyltransferase RsmE family.</text>
</comment>
<keyword evidence="16" id="KW-1185">Reference proteome</keyword>
<evidence type="ECO:0000256" key="5">
    <source>
        <dbReference type="ARBA" id="ARBA00022490"/>
    </source>
</evidence>
<dbReference type="Pfam" id="PF04452">
    <property type="entry name" value="Methyltrans_RNA"/>
    <property type="match status" value="1"/>
</dbReference>
<dbReference type="InterPro" id="IPR015947">
    <property type="entry name" value="PUA-like_sf"/>
</dbReference>
<comment type="caution">
    <text evidence="15">The sequence shown here is derived from an EMBL/GenBank/DDBJ whole genome shotgun (WGS) entry which is preliminary data.</text>
</comment>
<keyword evidence="6 12" id="KW-0698">rRNA processing</keyword>
<dbReference type="Gene3D" id="2.40.240.20">
    <property type="entry name" value="Hypothetical PUA domain-like, domain 1"/>
    <property type="match status" value="1"/>
</dbReference>
<dbReference type="GO" id="GO:0070042">
    <property type="term" value="F:rRNA (uridine-N3-)-methyltransferase activity"/>
    <property type="evidence" value="ECO:0007669"/>
    <property type="project" value="TreeGrafter"/>
</dbReference>
<dbReference type="InterPro" id="IPR006700">
    <property type="entry name" value="RsmE"/>
</dbReference>
<evidence type="ECO:0000259" key="14">
    <source>
        <dbReference type="Pfam" id="PF20260"/>
    </source>
</evidence>
<dbReference type="EMBL" id="QQSY01000001">
    <property type="protein sequence ID" value="RDJ00682.1"/>
    <property type="molecule type" value="Genomic_DNA"/>
</dbReference>
<dbReference type="Gene3D" id="3.40.1280.10">
    <property type="match status" value="1"/>
</dbReference>
<evidence type="ECO:0000256" key="7">
    <source>
        <dbReference type="ARBA" id="ARBA00022603"/>
    </source>
</evidence>
<feature type="domain" description="Ribosomal RNA small subunit methyltransferase E PUA-like" evidence="14">
    <location>
        <begin position="23"/>
        <end position="66"/>
    </location>
</feature>
<dbReference type="EC" id="2.1.1.193" evidence="3 12"/>
<evidence type="ECO:0000313" key="15">
    <source>
        <dbReference type="EMBL" id="RDJ00682.1"/>
    </source>
</evidence>
<evidence type="ECO:0000256" key="3">
    <source>
        <dbReference type="ARBA" id="ARBA00012328"/>
    </source>
</evidence>
<dbReference type="RefSeq" id="WP_114824404.1">
    <property type="nucleotide sequence ID" value="NZ_QQSY01000001.1"/>
</dbReference>
<keyword evidence="5 12" id="KW-0963">Cytoplasm</keyword>
<evidence type="ECO:0000256" key="9">
    <source>
        <dbReference type="ARBA" id="ARBA00022691"/>
    </source>
</evidence>
<dbReference type="GO" id="GO:0070475">
    <property type="term" value="P:rRNA base methylation"/>
    <property type="evidence" value="ECO:0007669"/>
    <property type="project" value="TreeGrafter"/>
</dbReference>
<dbReference type="PANTHER" id="PTHR30027">
    <property type="entry name" value="RIBOSOMAL RNA SMALL SUBUNIT METHYLTRANSFERASE E"/>
    <property type="match status" value="1"/>
</dbReference>
<comment type="catalytic activity">
    <reaction evidence="11 12">
        <text>uridine(1498) in 16S rRNA + S-adenosyl-L-methionine = N(3)-methyluridine(1498) in 16S rRNA + S-adenosyl-L-homocysteine + H(+)</text>
        <dbReference type="Rhea" id="RHEA:42920"/>
        <dbReference type="Rhea" id="RHEA-COMP:10283"/>
        <dbReference type="Rhea" id="RHEA-COMP:10284"/>
        <dbReference type="ChEBI" id="CHEBI:15378"/>
        <dbReference type="ChEBI" id="CHEBI:57856"/>
        <dbReference type="ChEBI" id="CHEBI:59789"/>
        <dbReference type="ChEBI" id="CHEBI:65315"/>
        <dbReference type="ChEBI" id="CHEBI:74502"/>
        <dbReference type="EC" id="2.1.1.193"/>
    </reaction>
</comment>
<dbReference type="Pfam" id="PF20260">
    <property type="entry name" value="PUA_4"/>
    <property type="match status" value="1"/>
</dbReference>
<keyword evidence="9 12" id="KW-0949">S-adenosyl-L-methionine</keyword>